<feature type="compositionally biased region" description="Pro residues" evidence="1">
    <location>
        <begin position="111"/>
        <end position="120"/>
    </location>
</feature>
<evidence type="ECO:0000256" key="1">
    <source>
        <dbReference type="SAM" id="MobiDB-lite"/>
    </source>
</evidence>
<feature type="compositionally biased region" description="Basic and acidic residues" evidence="1">
    <location>
        <begin position="43"/>
        <end position="53"/>
    </location>
</feature>
<proteinExistence type="predicted"/>
<gene>
    <name evidence="2" type="ORF">CVT25_005970</name>
</gene>
<evidence type="ECO:0000313" key="3">
    <source>
        <dbReference type="Proteomes" id="UP000283269"/>
    </source>
</evidence>
<dbReference type="InParanoid" id="A0A409VMA9"/>
<keyword evidence="3" id="KW-1185">Reference proteome</keyword>
<feature type="compositionally biased region" description="Polar residues" evidence="1">
    <location>
        <begin position="1"/>
        <end position="14"/>
    </location>
</feature>
<evidence type="ECO:0008006" key="4">
    <source>
        <dbReference type="Google" id="ProtNLM"/>
    </source>
</evidence>
<accession>A0A409VMA9</accession>
<name>A0A409VMA9_PSICY</name>
<dbReference type="Proteomes" id="UP000283269">
    <property type="component" value="Unassembled WGS sequence"/>
</dbReference>
<sequence length="224" mass="24481">MSTPAQGPSASRSRTQARKKANDDGTYFGPPATVAGPSGLKRQAAEKAEGEPRVKRKRLVEPNNAATGIGKKDITEVEPRKSLVEFQKMSTSMLHRYMIQFDIVPGVYPSPLSPEDPPAPSSLADLEQQLSRASSPPALTPANRPRRDPKDAQTRRRSSRLLEEEPRNRVPVLADVQDLHGVLATIVERHFRDMTSISGREEVDTLAAFMCAVEKSKGAKSTGN</sequence>
<dbReference type="STRING" id="93625.A0A409VMA9"/>
<dbReference type="EMBL" id="NHYD01003974">
    <property type="protein sequence ID" value="PPQ67391.1"/>
    <property type="molecule type" value="Genomic_DNA"/>
</dbReference>
<comment type="caution">
    <text evidence="2">The sequence shown here is derived from an EMBL/GenBank/DDBJ whole genome shotgun (WGS) entry which is preliminary data.</text>
</comment>
<feature type="compositionally biased region" description="Basic and acidic residues" evidence="1">
    <location>
        <begin position="145"/>
        <end position="164"/>
    </location>
</feature>
<dbReference type="OrthoDB" id="3361956at2759"/>
<protein>
    <recommendedName>
        <fullName evidence="4">Histone deacetylase complex subunit SAP30 Sin3 binding domain-containing protein</fullName>
    </recommendedName>
</protein>
<dbReference type="AlphaFoldDB" id="A0A409VMA9"/>
<feature type="region of interest" description="Disordered" evidence="1">
    <location>
        <begin position="1"/>
        <end position="73"/>
    </location>
</feature>
<evidence type="ECO:0000313" key="2">
    <source>
        <dbReference type="EMBL" id="PPQ67391.1"/>
    </source>
</evidence>
<feature type="region of interest" description="Disordered" evidence="1">
    <location>
        <begin position="110"/>
        <end position="164"/>
    </location>
</feature>
<reference evidence="2 3" key="1">
    <citation type="journal article" date="2018" name="Evol. Lett.">
        <title>Horizontal gene cluster transfer increased hallucinogenic mushroom diversity.</title>
        <authorList>
            <person name="Reynolds H.T."/>
            <person name="Vijayakumar V."/>
            <person name="Gluck-Thaler E."/>
            <person name="Korotkin H.B."/>
            <person name="Matheny P.B."/>
            <person name="Slot J.C."/>
        </authorList>
    </citation>
    <scope>NUCLEOTIDE SEQUENCE [LARGE SCALE GENOMIC DNA]</scope>
    <source>
        <strain evidence="2 3">2631</strain>
    </source>
</reference>
<organism evidence="2 3">
    <name type="scientific">Psilocybe cyanescens</name>
    <dbReference type="NCBI Taxonomy" id="93625"/>
    <lineage>
        <taxon>Eukaryota</taxon>
        <taxon>Fungi</taxon>
        <taxon>Dikarya</taxon>
        <taxon>Basidiomycota</taxon>
        <taxon>Agaricomycotina</taxon>
        <taxon>Agaricomycetes</taxon>
        <taxon>Agaricomycetidae</taxon>
        <taxon>Agaricales</taxon>
        <taxon>Agaricineae</taxon>
        <taxon>Strophariaceae</taxon>
        <taxon>Psilocybe</taxon>
    </lineage>
</organism>